<dbReference type="Proteomes" id="UP000594638">
    <property type="component" value="Unassembled WGS sequence"/>
</dbReference>
<sequence>MQGGRTIRILLSIVRYNEYHKDENDDMYMQNVDEDIDLEYPSSKELLSGRKSTPDRESVGQPTQLD</sequence>
<protein>
    <submittedName>
        <fullName evidence="2">Uncharacterized protein</fullName>
    </submittedName>
</protein>
<organism evidence="2 3">
    <name type="scientific">Olea europaea subsp. europaea</name>
    <dbReference type="NCBI Taxonomy" id="158383"/>
    <lineage>
        <taxon>Eukaryota</taxon>
        <taxon>Viridiplantae</taxon>
        <taxon>Streptophyta</taxon>
        <taxon>Embryophyta</taxon>
        <taxon>Tracheophyta</taxon>
        <taxon>Spermatophyta</taxon>
        <taxon>Magnoliopsida</taxon>
        <taxon>eudicotyledons</taxon>
        <taxon>Gunneridae</taxon>
        <taxon>Pentapetalae</taxon>
        <taxon>asterids</taxon>
        <taxon>lamiids</taxon>
        <taxon>Lamiales</taxon>
        <taxon>Oleaceae</taxon>
        <taxon>Oleeae</taxon>
        <taxon>Olea</taxon>
    </lineage>
</organism>
<feature type="region of interest" description="Disordered" evidence="1">
    <location>
        <begin position="41"/>
        <end position="66"/>
    </location>
</feature>
<proteinExistence type="predicted"/>
<dbReference type="EMBL" id="CACTIH010003661">
    <property type="protein sequence ID" value="CAA2981015.1"/>
    <property type="molecule type" value="Genomic_DNA"/>
</dbReference>
<reference evidence="2 3" key="1">
    <citation type="submission" date="2019-12" db="EMBL/GenBank/DDBJ databases">
        <authorList>
            <person name="Alioto T."/>
            <person name="Alioto T."/>
            <person name="Gomez Garrido J."/>
        </authorList>
    </citation>
    <scope>NUCLEOTIDE SEQUENCE [LARGE SCALE GENOMIC DNA]</scope>
</reference>
<dbReference type="Gramene" id="OE9A018588T1">
    <property type="protein sequence ID" value="OE9A018588C1"/>
    <property type="gene ID" value="OE9A018588"/>
</dbReference>
<evidence type="ECO:0000313" key="3">
    <source>
        <dbReference type="Proteomes" id="UP000594638"/>
    </source>
</evidence>
<gene>
    <name evidence="2" type="ORF">OLEA9_A018588</name>
</gene>
<evidence type="ECO:0000256" key="1">
    <source>
        <dbReference type="SAM" id="MobiDB-lite"/>
    </source>
</evidence>
<evidence type="ECO:0000313" key="2">
    <source>
        <dbReference type="EMBL" id="CAA2981015.1"/>
    </source>
</evidence>
<accession>A0A8S0RP18</accession>
<comment type="caution">
    <text evidence="2">The sequence shown here is derived from an EMBL/GenBank/DDBJ whole genome shotgun (WGS) entry which is preliminary data.</text>
</comment>
<name>A0A8S0RP18_OLEEU</name>
<dbReference type="AlphaFoldDB" id="A0A8S0RP18"/>
<keyword evidence="3" id="KW-1185">Reference proteome</keyword>